<reference evidence="2" key="1">
    <citation type="submission" date="2016-11" db="UniProtKB">
        <authorList>
            <consortium name="WormBaseParasite"/>
        </authorList>
    </citation>
    <scope>IDENTIFICATION</scope>
</reference>
<evidence type="ECO:0000313" key="1">
    <source>
        <dbReference type="Proteomes" id="UP000095287"/>
    </source>
</evidence>
<dbReference type="AlphaFoldDB" id="A0A1I7Z207"/>
<organism evidence="1 2">
    <name type="scientific">Steinernema glaseri</name>
    <dbReference type="NCBI Taxonomy" id="37863"/>
    <lineage>
        <taxon>Eukaryota</taxon>
        <taxon>Metazoa</taxon>
        <taxon>Ecdysozoa</taxon>
        <taxon>Nematoda</taxon>
        <taxon>Chromadorea</taxon>
        <taxon>Rhabditida</taxon>
        <taxon>Tylenchina</taxon>
        <taxon>Panagrolaimomorpha</taxon>
        <taxon>Strongyloidoidea</taxon>
        <taxon>Steinernematidae</taxon>
        <taxon>Steinernema</taxon>
    </lineage>
</organism>
<evidence type="ECO:0000313" key="2">
    <source>
        <dbReference type="WBParaSite" id="L893_g22032.t1"/>
    </source>
</evidence>
<name>A0A1I7Z207_9BILA</name>
<sequence>MSTAGFRSKSDSAPVKQENLFQVKTDPMVPNAVVYDDRPLVQRHRLNGKFCKQSLCDPCRHLDRRAPDAQQMDVKLEVSMKLMMDMKLKD</sequence>
<proteinExistence type="predicted"/>
<keyword evidence="1" id="KW-1185">Reference proteome</keyword>
<protein>
    <submittedName>
        <fullName evidence="2">DET1- and DDB1-associated protein 1</fullName>
    </submittedName>
</protein>
<dbReference type="Proteomes" id="UP000095287">
    <property type="component" value="Unplaced"/>
</dbReference>
<accession>A0A1I7Z207</accession>
<dbReference type="WBParaSite" id="L893_g22032.t1">
    <property type="protein sequence ID" value="L893_g22032.t1"/>
    <property type="gene ID" value="L893_g22032"/>
</dbReference>